<dbReference type="EMBL" id="JASBWU010000013">
    <property type="protein sequence ID" value="KAJ9116940.1"/>
    <property type="molecule type" value="Genomic_DNA"/>
</dbReference>
<name>A0ACC2X0L9_9TREE</name>
<protein>
    <submittedName>
        <fullName evidence="1">ERMES complex Ca(2+)-binding regulatory GTPase gem1</fullName>
    </submittedName>
</protein>
<comment type="caution">
    <text evidence="1">The sequence shown here is derived from an EMBL/GenBank/DDBJ whole genome shotgun (WGS) entry which is preliminary data.</text>
</comment>
<keyword evidence="2" id="KW-1185">Reference proteome</keyword>
<organism evidence="1 2">
    <name type="scientific">Naganishia vaughanmartiniae</name>
    <dbReference type="NCBI Taxonomy" id="1424756"/>
    <lineage>
        <taxon>Eukaryota</taxon>
        <taxon>Fungi</taxon>
        <taxon>Dikarya</taxon>
        <taxon>Basidiomycota</taxon>
        <taxon>Agaricomycotina</taxon>
        <taxon>Tremellomycetes</taxon>
        <taxon>Filobasidiales</taxon>
        <taxon>Filobasidiaceae</taxon>
        <taxon>Naganishia</taxon>
    </lineage>
</organism>
<reference evidence="1" key="1">
    <citation type="submission" date="2023-04" db="EMBL/GenBank/DDBJ databases">
        <title>Draft Genome sequencing of Naganishia species isolated from polar environments using Oxford Nanopore Technology.</title>
        <authorList>
            <person name="Leo P."/>
            <person name="Venkateswaran K."/>
        </authorList>
    </citation>
    <scope>NUCLEOTIDE SEQUENCE</scope>
    <source>
        <strain evidence="1">MNA-CCFEE 5425</strain>
    </source>
</reference>
<gene>
    <name evidence="1" type="primary">GEM1</name>
    <name evidence="1" type="ORF">QFC22_004598</name>
</gene>
<evidence type="ECO:0000313" key="1">
    <source>
        <dbReference type="EMBL" id="KAJ9116940.1"/>
    </source>
</evidence>
<accession>A0ACC2X0L9</accession>
<sequence>MATASTSTTAQSEGITELGFLYLHTIFVQQGRMETTWTVLRKFGYGESLDLMEDVLSPRFDVPYDCSVELSPLGNQFFTDIFEAYDRDQDGALSQSELDELFSTSPGNPWIPQGFPDTTITDDSGKVTLQGWLAQWSMTTLLDHRTTLAYLAYLGYASSPSSLDKPTTTALKVTRTRKQDRRQKKVTRNVFLCYVLGAAGSGKTSLLRSFVNKRYKGGVDEPMGMGTGMATGYGGYEPTSKTVSVVNSVEMNGDEKYLVLQEFGSKYESEALRNSKKLDLADVLIYVYDSSDTNSFSYISNLRQQYSLDHIPSVFVATKSDLDLAQQRHEVQPDVYARRLGLPVPMSVSVKLGPVPNLWTTITRAALSPTTSLPRGPSTGRLTRRTIVTYVGIAGATGGVLAVLYGLYRQNKFTSAIEWMRRMWLTMGRNLGLNTSL</sequence>
<dbReference type="Proteomes" id="UP001243375">
    <property type="component" value="Unassembled WGS sequence"/>
</dbReference>
<evidence type="ECO:0000313" key="2">
    <source>
        <dbReference type="Proteomes" id="UP001243375"/>
    </source>
</evidence>
<proteinExistence type="predicted"/>